<reference evidence="7 8" key="1">
    <citation type="submission" date="2017-01" db="EMBL/GenBank/DDBJ databases">
        <authorList>
            <person name="Erauso G."/>
        </authorList>
    </citation>
    <scope>NUCLEOTIDE SEQUENCE [LARGE SCALE GENOMIC DNA]</scope>
    <source>
        <strain evidence="7">MESINF1</strain>
    </source>
</reference>
<dbReference type="AlphaFoldDB" id="A0A7Z7LIQ5"/>
<keyword evidence="3 5" id="KW-1133">Transmembrane helix</keyword>
<dbReference type="Pfam" id="PF01957">
    <property type="entry name" value="NfeD"/>
    <property type="match status" value="1"/>
</dbReference>
<feature type="transmembrane region" description="Helical" evidence="5">
    <location>
        <begin position="45"/>
        <end position="62"/>
    </location>
</feature>
<dbReference type="InterPro" id="IPR052165">
    <property type="entry name" value="Membrane_assoc_protease"/>
</dbReference>
<accession>A0A7Z7LIQ5</accession>
<dbReference type="InterPro" id="IPR012340">
    <property type="entry name" value="NA-bd_OB-fold"/>
</dbReference>
<evidence type="ECO:0000256" key="4">
    <source>
        <dbReference type="ARBA" id="ARBA00023136"/>
    </source>
</evidence>
<evidence type="ECO:0000259" key="6">
    <source>
        <dbReference type="Pfam" id="PF01957"/>
    </source>
</evidence>
<comment type="subcellular location">
    <subcellularLocation>
        <location evidence="1">Membrane</location>
        <topology evidence="1">Multi-pass membrane protein</topology>
    </subcellularLocation>
</comment>
<evidence type="ECO:0000256" key="2">
    <source>
        <dbReference type="ARBA" id="ARBA00022692"/>
    </source>
</evidence>
<keyword evidence="2 5" id="KW-0812">Transmembrane</keyword>
<dbReference type="GO" id="GO:0005886">
    <property type="term" value="C:plasma membrane"/>
    <property type="evidence" value="ECO:0007669"/>
    <property type="project" value="TreeGrafter"/>
</dbReference>
<evidence type="ECO:0000256" key="5">
    <source>
        <dbReference type="SAM" id="Phobius"/>
    </source>
</evidence>
<dbReference type="Gene3D" id="2.40.50.140">
    <property type="entry name" value="Nucleic acid-binding proteins"/>
    <property type="match status" value="1"/>
</dbReference>
<dbReference type="PANTHER" id="PTHR33507">
    <property type="entry name" value="INNER MEMBRANE PROTEIN YBBJ"/>
    <property type="match status" value="1"/>
</dbReference>
<dbReference type="RefSeq" id="WP_169700630.1">
    <property type="nucleotide sequence ID" value="NZ_LS974202.1"/>
</dbReference>
<evidence type="ECO:0000256" key="3">
    <source>
        <dbReference type="ARBA" id="ARBA00022989"/>
    </source>
</evidence>
<gene>
    <name evidence="7" type="ORF">MESINF_2785</name>
</gene>
<dbReference type="KEGG" id="minf:MESINF_2785"/>
<feature type="transmembrane region" description="Helical" evidence="5">
    <location>
        <begin position="12"/>
        <end position="39"/>
    </location>
</feature>
<keyword evidence="7" id="KW-0378">Hydrolase</keyword>
<protein>
    <submittedName>
        <fullName evidence="7">Membrane protein implicated in regulation of membrane protease activity</fullName>
    </submittedName>
</protein>
<feature type="domain" description="NfeD-like C-terminal" evidence="6">
    <location>
        <begin position="82"/>
        <end position="141"/>
    </location>
</feature>
<keyword evidence="7" id="KW-0645">Protease</keyword>
<dbReference type="EMBL" id="LS974202">
    <property type="protein sequence ID" value="SSC14225.1"/>
    <property type="molecule type" value="Genomic_DNA"/>
</dbReference>
<dbReference type="PANTHER" id="PTHR33507:SF3">
    <property type="entry name" value="INNER MEMBRANE PROTEIN YBBJ"/>
    <property type="match status" value="1"/>
</dbReference>
<dbReference type="GO" id="GO:0008233">
    <property type="term" value="F:peptidase activity"/>
    <property type="evidence" value="ECO:0007669"/>
    <property type="project" value="UniProtKB-KW"/>
</dbReference>
<name>A0A7Z7LIQ5_9BACT</name>
<dbReference type="Proteomes" id="UP000250796">
    <property type="component" value="Chromosome MESINF"/>
</dbReference>
<keyword evidence="8" id="KW-1185">Reference proteome</keyword>
<proteinExistence type="predicted"/>
<dbReference type="GO" id="GO:0006508">
    <property type="term" value="P:proteolysis"/>
    <property type="evidence" value="ECO:0007669"/>
    <property type="project" value="UniProtKB-KW"/>
</dbReference>
<dbReference type="InterPro" id="IPR002810">
    <property type="entry name" value="NfeD-like_C"/>
</dbReference>
<organism evidence="7 8">
    <name type="scientific">Mesotoga infera</name>
    <dbReference type="NCBI Taxonomy" id="1236046"/>
    <lineage>
        <taxon>Bacteria</taxon>
        <taxon>Thermotogati</taxon>
        <taxon>Thermotogota</taxon>
        <taxon>Thermotogae</taxon>
        <taxon>Kosmotogales</taxon>
        <taxon>Kosmotogaceae</taxon>
        <taxon>Mesotoga</taxon>
    </lineage>
</organism>
<keyword evidence="4 5" id="KW-0472">Membrane</keyword>
<evidence type="ECO:0000256" key="1">
    <source>
        <dbReference type="ARBA" id="ARBA00004141"/>
    </source>
</evidence>
<dbReference type="SUPFAM" id="SSF141322">
    <property type="entry name" value="NfeD domain-like"/>
    <property type="match status" value="1"/>
</dbReference>
<sequence>MGYIGWMIFGLVLLVVEILTPTFFFLWFSIGAFLAGITAMFTTNLGWQIIVFALSSTLLVLLTRPIAKKLSKNDSPKKMYIDGLVGSTGRVVVEINPSLDRGLVRIEGEDWRASSIDGGTIPVDTPVRVVRLEGTTVLVERKTQE</sequence>
<evidence type="ECO:0000313" key="8">
    <source>
        <dbReference type="Proteomes" id="UP000250796"/>
    </source>
</evidence>
<evidence type="ECO:0000313" key="7">
    <source>
        <dbReference type="EMBL" id="SSC14225.1"/>
    </source>
</evidence>